<dbReference type="InterPro" id="IPR003937">
    <property type="entry name" value="K_chnl_volt-dep_KCNQ"/>
</dbReference>
<keyword evidence="31" id="KW-1185">Reference proteome</keyword>
<evidence type="ECO:0000256" key="24">
    <source>
        <dbReference type="ARBA" id="ARBA00032659"/>
    </source>
</evidence>
<evidence type="ECO:0000256" key="18">
    <source>
        <dbReference type="ARBA" id="ARBA00023065"/>
    </source>
</evidence>
<feature type="transmembrane region" description="Helical" evidence="27">
    <location>
        <begin position="93"/>
        <end position="112"/>
    </location>
</feature>
<dbReference type="PRINTS" id="PR01460">
    <property type="entry name" value="KCNQ1CHANNEL"/>
</dbReference>
<keyword evidence="14" id="KW-0112">Calmodulin-binding</keyword>
<evidence type="ECO:0000256" key="16">
    <source>
        <dbReference type="ARBA" id="ARBA00022958"/>
    </source>
</evidence>
<feature type="region of interest" description="Disordered" evidence="26">
    <location>
        <begin position="1"/>
        <end position="49"/>
    </location>
</feature>
<evidence type="ECO:0000256" key="17">
    <source>
        <dbReference type="ARBA" id="ARBA00022989"/>
    </source>
</evidence>
<feature type="transmembrane region" description="Helical" evidence="27">
    <location>
        <begin position="266"/>
        <end position="285"/>
    </location>
</feature>
<evidence type="ECO:0000256" key="3">
    <source>
        <dbReference type="ARBA" id="ARBA00004240"/>
    </source>
</evidence>
<dbReference type="Gene3D" id="1.10.287.70">
    <property type="match status" value="1"/>
</dbReference>
<evidence type="ECO:0000256" key="21">
    <source>
        <dbReference type="ARBA" id="ARBA00023329"/>
    </source>
</evidence>
<evidence type="ECO:0000256" key="7">
    <source>
        <dbReference type="ARBA" id="ARBA00019342"/>
    </source>
</evidence>
<evidence type="ECO:0000256" key="26">
    <source>
        <dbReference type="SAM" id="MobiDB-lite"/>
    </source>
</evidence>
<evidence type="ECO:0000256" key="10">
    <source>
        <dbReference type="ARBA" id="ARBA00022538"/>
    </source>
</evidence>
<keyword evidence="9" id="KW-1003">Cell membrane</keyword>
<gene>
    <name evidence="30" type="ORF">MPIPNATIZW_LOCUS18168</name>
</gene>
<dbReference type="Gene3D" id="6.10.140.1910">
    <property type="match status" value="2"/>
</dbReference>
<keyword evidence="17 27" id="KW-1133">Transmembrane helix</keyword>
<evidence type="ECO:0000256" key="13">
    <source>
        <dbReference type="ARBA" id="ARBA00022826"/>
    </source>
</evidence>
<feature type="transmembrane region" description="Helical" evidence="27">
    <location>
        <begin position="232"/>
        <end position="254"/>
    </location>
</feature>
<keyword evidence="18" id="KW-0406">Ion transport</keyword>
<feature type="transmembrane region" description="Helical" evidence="27">
    <location>
        <begin position="118"/>
        <end position="143"/>
    </location>
</feature>
<dbReference type="PANTHER" id="PTHR47735">
    <property type="entry name" value="POTASSIUM VOLTAGE-GATED CHANNEL SUBFAMILY KQT MEMBER 4"/>
    <property type="match status" value="1"/>
</dbReference>
<dbReference type="Proteomes" id="UP001314169">
    <property type="component" value="Chromosome 9"/>
</dbReference>
<evidence type="ECO:0000256" key="15">
    <source>
        <dbReference type="ARBA" id="ARBA00022882"/>
    </source>
</evidence>
<dbReference type="PANTHER" id="PTHR47735:SF14">
    <property type="entry name" value="POTASSIUM VOLTAGE-GATED CHANNEL SUBFAMILY KQT MEMBER 1"/>
    <property type="match status" value="1"/>
</dbReference>
<evidence type="ECO:0000256" key="14">
    <source>
        <dbReference type="ARBA" id="ARBA00022860"/>
    </source>
</evidence>
<evidence type="ECO:0000256" key="12">
    <source>
        <dbReference type="ARBA" id="ARBA00022824"/>
    </source>
</evidence>
<evidence type="ECO:0000313" key="31">
    <source>
        <dbReference type="Proteomes" id="UP001314169"/>
    </source>
</evidence>
<sequence length="644" mass="71696">MAASPPRPEGKRWGWGRPGARRPPLALELAEERPAGGPPGAPGALPAAPGPRPPVSLDPRVSIYSARRPLLARTHVQGRVYNFLERPTGWKCFVYHFAVFLIVLVCLIFSVLSTIEQYVALATGTLFWMEIVLVVFFGTEYVVRLWSAGCRSKYVGVWGRLRFARKPISIIDLIVVVASMVVLCVGSKGQVFATSAIRGIRFLQILRMLHVDRQGGTWRLLGSVVFIHRQELITTLYIGFLGLIFSSYFVYLAEKDAVNEAGRVEFGSYADALWWGVVTVTTIGYGDKVPQTWVGKTIASCFSVFAISFFALPAGILGSGFALKVQQKQRQKHFNRQIPAAASLIQTAWRCYAAENPDSATWKIYVRKLPRSHSHALLSPSPRPKKSAMVKRKKFKLDKDNGLSPGEKTLSVPQITCELAAEERRLDPFSVDGYDSAGKKSPTLLEVSVPHFTRTNSFAEDLDLEGETLLVPITHVSQLREHHRAAIKVIRRMQYFVAKKKFQQARKPYDVRDVIEQYSQGHLSLMVRIKELQRRLDQSIGKPSLFIAVSEKSKDRGSNTIGARLNRVEDKMMQLDQRLVLITDLLHQLLALHQGGPPGGRPPGGGAPLQPCRGPVDPQHFLPSNALPTYEQLTVPRRGPEEGS</sequence>
<keyword evidence="10" id="KW-0633">Potassium transport</keyword>
<evidence type="ECO:0000259" key="29">
    <source>
        <dbReference type="Pfam" id="PF03520"/>
    </source>
</evidence>
<feature type="transmembrane region" description="Helical" evidence="27">
    <location>
        <begin position="297"/>
        <end position="323"/>
    </location>
</feature>
<keyword evidence="19 27" id="KW-0472">Membrane</keyword>
<protein>
    <recommendedName>
        <fullName evidence="7">Potassium voltage-gated channel subfamily KQT member 1</fullName>
    </recommendedName>
    <alternativeName>
        <fullName evidence="24">IKs producing slow voltage-gated potassium channel subunit alpha KvLQT1</fullName>
    </alternativeName>
    <alternativeName>
        <fullName evidence="22">KQT-like 1</fullName>
    </alternativeName>
    <alternativeName>
        <fullName evidence="23">Voltage-gated potassium channel subunit Kv7.1</fullName>
    </alternativeName>
</protein>
<dbReference type="PRINTS" id="PR00169">
    <property type="entry name" value="KCHANNEL"/>
</dbReference>
<evidence type="ECO:0000256" key="6">
    <source>
        <dbReference type="ARBA" id="ARBA00009499"/>
    </source>
</evidence>
<organism evidence="30 31">
    <name type="scientific">Pipistrellus nathusii</name>
    <name type="common">Nathusius' pipistrelle</name>
    <dbReference type="NCBI Taxonomy" id="59473"/>
    <lineage>
        <taxon>Eukaryota</taxon>
        <taxon>Metazoa</taxon>
        <taxon>Chordata</taxon>
        <taxon>Craniata</taxon>
        <taxon>Vertebrata</taxon>
        <taxon>Euteleostomi</taxon>
        <taxon>Mammalia</taxon>
        <taxon>Eutheria</taxon>
        <taxon>Laurasiatheria</taxon>
        <taxon>Chiroptera</taxon>
        <taxon>Yangochiroptera</taxon>
        <taxon>Vespertilionidae</taxon>
        <taxon>Pipistrellus</taxon>
    </lineage>
</organism>
<evidence type="ECO:0000256" key="9">
    <source>
        <dbReference type="ARBA" id="ARBA00022475"/>
    </source>
</evidence>
<evidence type="ECO:0000256" key="25">
    <source>
        <dbReference type="ARBA" id="ARBA00034430"/>
    </source>
</evidence>
<dbReference type="Gene3D" id="1.20.120.350">
    <property type="entry name" value="Voltage-gated potassium channels. Chain C"/>
    <property type="match status" value="1"/>
</dbReference>
<feature type="transmembrane region" description="Helical" evidence="27">
    <location>
        <begin position="170"/>
        <end position="193"/>
    </location>
</feature>
<dbReference type="EMBL" id="OY882866">
    <property type="protein sequence ID" value="CAK6449862.1"/>
    <property type="molecule type" value="Genomic_DNA"/>
</dbReference>
<feature type="domain" description="Potassium channel voltage dependent KCNQ C-terminal" evidence="29">
    <location>
        <begin position="478"/>
        <end position="589"/>
    </location>
</feature>
<evidence type="ECO:0000256" key="5">
    <source>
        <dbReference type="ARBA" id="ARBA00004651"/>
    </source>
</evidence>
<evidence type="ECO:0000256" key="22">
    <source>
        <dbReference type="ARBA" id="ARBA00029687"/>
    </source>
</evidence>
<keyword evidence="13" id="KW-0631">Potassium channel</keyword>
<keyword evidence="15" id="KW-0851">Voltage-gated channel</keyword>
<comment type="catalytic activity">
    <reaction evidence="25">
        <text>K(+)(in) = K(+)(out)</text>
        <dbReference type="Rhea" id="RHEA:29463"/>
        <dbReference type="ChEBI" id="CHEBI:29103"/>
    </reaction>
</comment>
<evidence type="ECO:0000256" key="11">
    <source>
        <dbReference type="ARBA" id="ARBA00022692"/>
    </source>
</evidence>
<keyword evidence="8" id="KW-0813">Transport</keyword>
<keyword evidence="12" id="KW-0256">Endoplasmic reticulum</keyword>
<keyword evidence="16" id="KW-0630">Potassium</keyword>
<feature type="domain" description="Ion transport" evidence="28">
    <location>
        <begin position="94"/>
        <end position="328"/>
    </location>
</feature>
<evidence type="ECO:0000256" key="1">
    <source>
        <dbReference type="ARBA" id="ARBA00004156"/>
    </source>
</evidence>
<dbReference type="InterPro" id="IPR013821">
    <property type="entry name" value="K_chnl_volt-dep_KCNQ_C"/>
</dbReference>
<accession>A0ABP0ALX9</accession>
<comment type="subcellular location">
    <subcellularLocation>
        <location evidence="2">Basolateral cell membrane</location>
    </subcellularLocation>
    <subcellularLocation>
        <location evidence="5">Cell membrane</location>
        <topology evidence="5">Multi-pass membrane protein</topology>
    </subcellularLocation>
    <subcellularLocation>
        <location evidence="1">Cytoplasmic vesicle membrane</location>
    </subcellularLocation>
    <subcellularLocation>
        <location evidence="3">Endoplasmic reticulum</location>
    </subcellularLocation>
    <subcellularLocation>
        <location evidence="4">Membrane raft</location>
    </subcellularLocation>
</comment>
<evidence type="ECO:0000256" key="23">
    <source>
        <dbReference type="ARBA" id="ARBA00030121"/>
    </source>
</evidence>
<dbReference type="Pfam" id="PF00520">
    <property type="entry name" value="Ion_trans"/>
    <property type="match status" value="1"/>
</dbReference>
<evidence type="ECO:0000256" key="8">
    <source>
        <dbReference type="ARBA" id="ARBA00022448"/>
    </source>
</evidence>
<keyword evidence="11 27" id="KW-0812">Transmembrane</keyword>
<keyword evidence="21" id="KW-0968">Cytoplasmic vesicle</keyword>
<evidence type="ECO:0000256" key="27">
    <source>
        <dbReference type="SAM" id="Phobius"/>
    </source>
</evidence>
<dbReference type="Pfam" id="PF03520">
    <property type="entry name" value="KCNQ_channel"/>
    <property type="match status" value="1"/>
</dbReference>
<evidence type="ECO:0000259" key="28">
    <source>
        <dbReference type="Pfam" id="PF00520"/>
    </source>
</evidence>
<dbReference type="PRINTS" id="PR01459">
    <property type="entry name" value="KCNQCHANNEL"/>
</dbReference>
<evidence type="ECO:0000256" key="19">
    <source>
        <dbReference type="ARBA" id="ARBA00023136"/>
    </source>
</evidence>
<dbReference type="SUPFAM" id="SSF81324">
    <property type="entry name" value="Voltage-gated potassium channels"/>
    <property type="match status" value="1"/>
</dbReference>
<name>A0ABP0ALX9_PIPNA</name>
<feature type="compositionally biased region" description="Gly residues" evidence="26">
    <location>
        <begin position="596"/>
        <end position="607"/>
    </location>
</feature>
<feature type="region of interest" description="Disordered" evidence="26">
    <location>
        <begin position="593"/>
        <end position="644"/>
    </location>
</feature>
<dbReference type="InterPro" id="IPR027359">
    <property type="entry name" value="Volt_channel_dom_sf"/>
</dbReference>
<evidence type="ECO:0000256" key="20">
    <source>
        <dbReference type="ARBA" id="ARBA00023303"/>
    </source>
</evidence>
<keyword evidence="20" id="KW-0407">Ion channel</keyword>
<dbReference type="InterPro" id="IPR005821">
    <property type="entry name" value="Ion_trans_dom"/>
</dbReference>
<comment type="similarity">
    <text evidence="6">Belongs to the potassium channel family. KQT (TC 1.A.1.15) subfamily. Kv7.1/KCNQ1 sub-subfamily.</text>
</comment>
<evidence type="ECO:0000256" key="2">
    <source>
        <dbReference type="ARBA" id="ARBA00004187"/>
    </source>
</evidence>
<proteinExistence type="inferred from homology"/>
<evidence type="ECO:0000313" key="30">
    <source>
        <dbReference type="EMBL" id="CAK6449862.1"/>
    </source>
</evidence>
<reference evidence="30" key="1">
    <citation type="submission" date="2023-12" db="EMBL/GenBank/DDBJ databases">
        <authorList>
            <person name="Brown T."/>
        </authorList>
    </citation>
    <scope>NUCLEOTIDE SEQUENCE</scope>
</reference>
<evidence type="ECO:0000256" key="4">
    <source>
        <dbReference type="ARBA" id="ARBA00004285"/>
    </source>
</evidence>
<dbReference type="InterPro" id="IPR005827">
    <property type="entry name" value="K_chnl_volt-dep_KCQN1"/>
</dbReference>